<dbReference type="EC" id="3.2.1.21" evidence="3"/>
<dbReference type="PROSITE" id="PS51820">
    <property type="entry name" value="PA14"/>
    <property type="match status" value="1"/>
</dbReference>
<protein>
    <recommendedName>
        <fullName evidence="3">beta-glucosidase</fullName>
        <ecNumber evidence="3">3.2.1.21</ecNumber>
    </recommendedName>
</protein>
<comment type="catalytic activity">
    <reaction evidence="1">
        <text>Hydrolysis of terminal, non-reducing beta-D-glucosyl residues with release of beta-D-glucose.</text>
        <dbReference type="EC" id="3.2.1.21"/>
    </reaction>
</comment>
<dbReference type="SMART" id="SM00758">
    <property type="entry name" value="PA14"/>
    <property type="match status" value="1"/>
</dbReference>
<evidence type="ECO:0000259" key="7">
    <source>
        <dbReference type="PROSITE" id="PS51820"/>
    </source>
</evidence>
<feature type="compositionally biased region" description="Polar residues" evidence="6">
    <location>
        <begin position="8"/>
        <end position="21"/>
    </location>
</feature>
<comment type="caution">
    <text evidence="8">The sequence shown here is derived from an EMBL/GenBank/DDBJ whole genome shotgun (WGS) entry which is preliminary data.</text>
</comment>
<dbReference type="Pfam" id="PF01915">
    <property type="entry name" value="Glyco_hydro_3_C"/>
    <property type="match status" value="1"/>
</dbReference>
<comment type="similarity">
    <text evidence="2">Belongs to the glycosyl hydrolase 3 family.</text>
</comment>
<dbReference type="SMART" id="SM01217">
    <property type="entry name" value="Fn3_like"/>
    <property type="match status" value="1"/>
</dbReference>
<keyword evidence="9" id="KW-1185">Reference proteome</keyword>
<dbReference type="InterPro" id="IPR019800">
    <property type="entry name" value="Glyco_hydro_3_AS"/>
</dbReference>
<dbReference type="FunFam" id="2.60.40.10:FF:000495">
    <property type="entry name" value="Periplasmic beta-glucosidase"/>
    <property type="match status" value="1"/>
</dbReference>
<dbReference type="Pfam" id="PF14310">
    <property type="entry name" value="Fn3-like"/>
    <property type="match status" value="1"/>
</dbReference>
<evidence type="ECO:0000256" key="4">
    <source>
        <dbReference type="ARBA" id="ARBA00022801"/>
    </source>
</evidence>
<feature type="region of interest" description="Disordered" evidence="6">
    <location>
        <begin position="1"/>
        <end position="21"/>
    </location>
</feature>
<evidence type="ECO:0000256" key="5">
    <source>
        <dbReference type="ARBA" id="ARBA00023295"/>
    </source>
</evidence>
<evidence type="ECO:0000256" key="6">
    <source>
        <dbReference type="SAM" id="MobiDB-lite"/>
    </source>
</evidence>
<feature type="domain" description="PA14" evidence="7">
    <location>
        <begin position="424"/>
        <end position="584"/>
    </location>
</feature>
<evidence type="ECO:0000313" key="8">
    <source>
        <dbReference type="EMBL" id="KAG7662588.1"/>
    </source>
</evidence>
<dbReference type="InterPro" id="IPR050288">
    <property type="entry name" value="Cellulose_deg_GH3"/>
</dbReference>
<dbReference type="InterPro" id="IPR037524">
    <property type="entry name" value="PA14/GLEYA"/>
</dbReference>
<sequence length="860" mass="94932">MQLPDTDVTLNKSQQQSNGKPQQLDIEYLLEELTLEEKVSLLAGKDFWHTVPIERLNIKSIRVSDGPNGIRGTKFFNSIPSNCFPCGTGLAATFNKDLLVEGGELMGKESKMKGAHVILGPTTNIVRSPLGGRSFESYSEDPFLGGVAAASICKGIANEDVVACLKHFVCNDQEEDRRCVDTLLTDRSLREIYLKPFQIALRDSNPGAIMTAYNKVNGVHVSESKEILQNILRKEWNWDGCTMSDWYGSYSTKDSLDAGLNLEMPGPTRFRQVLQTVHKVQANLIHPDVIDENVRQVLKLINAGLKAGIPDDVIESANDSPEARQLLRKIGDESIVLLKNEDNILPLSKTSTETIAVIGPNAKASQDSGGGSASLTPTYKTTPYGGIEQKVKEGGNTVNLTYALGAFLDKNVPDSAALLENEHGEKGLITAKFFHSAPGTPNRQPFEELSLNTSRLFLNDFKSDNLDPEQLLYYADFTGYFTPDETAEYEFGCSTFGTAQVFVDGKLVVDNKTKQVKGDAFFLGMGTREELGSIHLEKGKKYHIKVEFGTSPTYTLQIDASEPGGVYFGVRIKSNPEDEIAKAVKVAQSADKVVLVVGLSKEWESEGFDRPDMDIPGYTYKLVEEVIKVNPNVIIVNQSGSPVTMPWADKTKALVQAWFGGNELGNTIADVLFGDYNPSGKLSMTFPKKLQDVPSYINFGSNKGQVWYGEDVFVGYRYYEKVGSDVLYPFGYGLSYTTFDIKNFRLDTSETSIDVKVDVTNTGKVDGAEVVQLYIEQVNPSINRPIKELKDFGKVFLKAGETKTVELSVSVKEATSYWNSFVNKWQSDKDTYKVLVGNSSDNISVQGEFSTKKTFTWTGL</sequence>
<dbReference type="GO" id="GO:0009251">
    <property type="term" value="P:glucan catabolic process"/>
    <property type="evidence" value="ECO:0007669"/>
    <property type="project" value="TreeGrafter"/>
</dbReference>
<organism evidence="8 9">
    <name type="scientific">[Candida] subhashii</name>
    <dbReference type="NCBI Taxonomy" id="561895"/>
    <lineage>
        <taxon>Eukaryota</taxon>
        <taxon>Fungi</taxon>
        <taxon>Dikarya</taxon>
        <taxon>Ascomycota</taxon>
        <taxon>Saccharomycotina</taxon>
        <taxon>Pichiomycetes</taxon>
        <taxon>Debaryomycetaceae</taxon>
        <taxon>Spathaspora</taxon>
    </lineage>
</organism>
<reference evidence="8 9" key="1">
    <citation type="journal article" date="2021" name="DNA Res.">
        <title>Genome analysis of Candida subhashii reveals its hybrid nature and dual mitochondrial genome conformations.</title>
        <authorList>
            <person name="Mixao V."/>
            <person name="Hegedusova E."/>
            <person name="Saus E."/>
            <person name="Pryszcz L.P."/>
            <person name="Cillingova A."/>
            <person name="Nosek J."/>
            <person name="Gabaldon T."/>
        </authorList>
    </citation>
    <scope>NUCLEOTIDE SEQUENCE [LARGE SCALE GENOMIC DNA]</scope>
    <source>
        <strain evidence="8 9">CBS 10753</strain>
    </source>
</reference>
<dbReference type="Pfam" id="PF07691">
    <property type="entry name" value="PA14"/>
    <property type="match status" value="1"/>
</dbReference>
<dbReference type="PANTHER" id="PTHR42715:SF27">
    <property type="entry name" value="BETA-GLUCOSIDASE-RELATED"/>
    <property type="match status" value="1"/>
</dbReference>
<dbReference type="InterPro" id="IPR001764">
    <property type="entry name" value="Glyco_hydro_3_N"/>
</dbReference>
<keyword evidence="5" id="KW-0326">Glycosidase</keyword>
<dbReference type="Pfam" id="PF00933">
    <property type="entry name" value="Glyco_hydro_3"/>
    <property type="match status" value="1"/>
</dbReference>
<dbReference type="Proteomes" id="UP000694255">
    <property type="component" value="Unassembled WGS sequence"/>
</dbReference>
<dbReference type="AlphaFoldDB" id="A0A8J5QLD2"/>
<proteinExistence type="inferred from homology"/>
<evidence type="ECO:0000256" key="1">
    <source>
        <dbReference type="ARBA" id="ARBA00000448"/>
    </source>
</evidence>
<dbReference type="EMBL" id="JAGSYN010000167">
    <property type="protein sequence ID" value="KAG7662588.1"/>
    <property type="molecule type" value="Genomic_DNA"/>
</dbReference>
<evidence type="ECO:0000313" key="9">
    <source>
        <dbReference type="Proteomes" id="UP000694255"/>
    </source>
</evidence>
<dbReference type="FunFam" id="3.20.20.300:FF:000006">
    <property type="entry name" value="Beta-glucosidase H"/>
    <property type="match status" value="1"/>
</dbReference>
<evidence type="ECO:0000256" key="3">
    <source>
        <dbReference type="ARBA" id="ARBA00012744"/>
    </source>
</evidence>
<dbReference type="InterPro" id="IPR026891">
    <property type="entry name" value="Fn3-like"/>
</dbReference>
<dbReference type="RefSeq" id="XP_049262821.1">
    <property type="nucleotide sequence ID" value="XM_049407786.1"/>
</dbReference>
<gene>
    <name evidence="8" type="ORF">J8A68_003885</name>
</gene>
<name>A0A8J5QLD2_9ASCO</name>
<dbReference type="GeneID" id="73470685"/>
<keyword evidence="4" id="KW-0378">Hydrolase</keyword>
<dbReference type="InterPro" id="IPR002772">
    <property type="entry name" value="Glyco_hydro_3_C"/>
</dbReference>
<dbReference type="InterPro" id="IPR011658">
    <property type="entry name" value="PA14_dom"/>
</dbReference>
<accession>A0A8J5QLD2</accession>
<dbReference type="PANTHER" id="PTHR42715">
    <property type="entry name" value="BETA-GLUCOSIDASE"/>
    <property type="match status" value="1"/>
</dbReference>
<dbReference type="OrthoDB" id="47059at2759"/>
<dbReference type="PROSITE" id="PS00775">
    <property type="entry name" value="GLYCOSYL_HYDROL_F3"/>
    <property type="match status" value="1"/>
</dbReference>
<evidence type="ECO:0000256" key="2">
    <source>
        <dbReference type="ARBA" id="ARBA00005336"/>
    </source>
</evidence>
<dbReference type="GO" id="GO:0008422">
    <property type="term" value="F:beta-glucosidase activity"/>
    <property type="evidence" value="ECO:0007669"/>
    <property type="project" value="UniProtKB-EC"/>
</dbReference>